<dbReference type="AlphaFoldDB" id="A0AA86RQV5"/>
<accession>A0AA86RQV5</accession>
<dbReference type="Gramene" id="rna-AYBTSS11_LOCUS2818">
    <property type="protein sequence ID" value="CAJ1886584.1"/>
    <property type="gene ID" value="gene-AYBTSS11_LOCUS2818"/>
</dbReference>
<proteinExistence type="predicted"/>
<gene>
    <name evidence="1" type="ORF">AYBTSS11_LOCUS2818</name>
</gene>
<evidence type="ECO:0000313" key="1">
    <source>
        <dbReference type="EMBL" id="CAJ1886584.1"/>
    </source>
</evidence>
<sequence length="164" mass="18270">MGTEIAEDSNNESAFGINHSSTSNHYWIPESGLAQVTNNANNSKKPWGSIMINTMIQFFLGKRENLLLYSFSSHLTANSFLSNYGFPSQGGSCTHKAISAIAENGTETYYYVLFCIFLYNLSIRHLMRFALRLLRQCAILSLPLLLLAGTTSVPDRICFILNAD</sequence>
<name>A0AA86RQV5_9FABA</name>
<keyword evidence="2" id="KW-1185">Reference proteome</keyword>
<organism evidence="1 2">
    <name type="scientific">Sphenostylis stenocarpa</name>
    <dbReference type="NCBI Taxonomy" id="92480"/>
    <lineage>
        <taxon>Eukaryota</taxon>
        <taxon>Viridiplantae</taxon>
        <taxon>Streptophyta</taxon>
        <taxon>Embryophyta</taxon>
        <taxon>Tracheophyta</taxon>
        <taxon>Spermatophyta</taxon>
        <taxon>Magnoliopsida</taxon>
        <taxon>eudicotyledons</taxon>
        <taxon>Gunneridae</taxon>
        <taxon>Pentapetalae</taxon>
        <taxon>rosids</taxon>
        <taxon>fabids</taxon>
        <taxon>Fabales</taxon>
        <taxon>Fabaceae</taxon>
        <taxon>Papilionoideae</taxon>
        <taxon>50 kb inversion clade</taxon>
        <taxon>NPAAA clade</taxon>
        <taxon>indigoferoid/millettioid clade</taxon>
        <taxon>Phaseoleae</taxon>
        <taxon>Sphenostylis</taxon>
    </lineage>
</organism>
<evidence type="ECO:0000313" key="2">
    <source>
        <dbReference type="Proteomes" id="UP001189624"/>
    </source>
</evidence>
<protein>
    <submittedName>
        <fullName evidence="1">Uncharacterized protein</fullName>
    </submittedName>
</protein>
<dbReference type="Proteomes" id="UP001189624">
    <property type="component" value="Chromosome 1"/>
</dbReference>
<dbReference type="EMBL" id="OY731398">
    <property type="protein sequence ID" value="CAJ1886584.1"/>
    <property type="molecule type" value="Genomic_DNA"/>
</dbReference>
<reference evidence="1" key="1">
    <citation type="submission" date="2023-10" db="EMBL/GenBank/DDBJ databases">
        <authorList>
            <person name="Domelevo Entfellner J.-B."/>
        </authorList>
    </citation>
    <scope>NUCLEOTIDE SEQUENCE</scope>
</reference>